<proteinExistence type="predicted"/>
<gene>
    <name evidence="1" type="ORF">LuPra_03571</name>
</gene>
<sequence length="362" mass="39023">MTWDRTRVYGSHSSAGVDAPAPTWHFAEGATIGDIQTFFLLQNPGDAPAHVTMRYWLADGTTVARTHVVPPASRLTVWPNQEGHPLDAAEFATTIETDLPVVAERAVYRNAPGELFSAGSVASGVAVPDTAWNFAEGATGPYFDMFLLLANPGDVPATAQVQFRRAGVHSSQDADLQRTYVIAPRSRRTIWVDHEDARLTDAAVSSLVNSDVPIVAERAMWWPGPTAATWHGTHVETGARSSMSWAVADVEVGSTPEVDTFISVSSRSLLGAGLRITLRYEDGTSSTRDIGVADRFTLWPRHDFPESVGRRFAATIESLDVLLGASPSLPRGRIPIVVEKVTYRGHFAAGAASLASRLPDPP</sequence>
<reference evidence="1 2" key="1">
    <citation type="journal article" date="2016" name="Genome Announc.">
        <title>First Complete Genome Sequence of a Subdivision 6 Acidobacterium Strain.</title>
        <authorList>
            <person name="Huang S."/>
            <person name="Vieira S."/>
            <person name="Bunk B."/>
            <person name="Riedel T."/>
            <person name="Sproer C."/>
            <person name="Overmann J."/>
        </authorList>
    </citation>
    <scope>NUCLEOTIDE SEQUENCE [LARGE SCALE GENOMIC DNA]</scope>
    <source>
        <strain evidence="2">DSM 100886 HEG_-6_39</strain>
    </source>
</reference>
<dbReference type="OrthoDB" id="135775at2"/>
<evidence type="ECO:0000313" key="2">
    <source>
        <dbReference type="Proteomes" id="UP000076079"/>
    </source>
</evidence>
<dbReference type="STRING" id="1855912.LuPra_03571"/>
<dbReference type="AlphaFoldDB" id="A0A143PPJ0"/>
<dbReference type="Gene3D" id="2.60.290.11">
    <property type="entry name" value="TM1070-like"/>
    <property type="match status" value="2"/>
</dbReference>
<accession>A0A143PPJ0</accession>
<dbReference type="EMBL" id="CP015136">
    <property type="protein sequence ID" value="AMY10341.1"/>
    <property type="molecule type" value="Genomic_DNA"/>
</dbReference>
<protein>
    <submittedName>
        <fullName evidence="1">Uncharacterized protein</fullName>
    </submittedName>
</protein>
<organism evidence="1 2">
    <name type="scientific">Luteitalea pratensis</name>
    <dbReference type="NCBI Taxonomy" id="1855912"/>
    <lineage>
        <taxon>Bacteria</taxon>
        <taxon>Pseudomonadati</taxon>
        <taxon>Acidobacteriota</taxon>
        <taxon>Vicinamibacteria</taxon>
        <taxon>Vicinamibacterales</taxon>
        <taxon>Vicinamibacteraceae</taxon>
        <taxon>Luteitalea</taxon>
    </lineage>
</organism>
<dbReference type="InterPro" id="IPR036698">
    <property type="entry name" value="TM1070-like_sf"/>
</dbReference>
<keyword evidence="2" id="KW-1185">Reference proteome</keyword>
<dbReference type="RefSeq" id="WP_110171988.1">
    <property type="nucleotide sequence ID" value="NZ_CP015136.1"/>
</dbReference>
<dbReference type="KEGG" id="abac:LuPra_03571"/>
<evidence type="ECO:0000313" key="1">
    <source>
        <dbReference type="EMBL" id="AMY10341.1"/>
    </source>
</evidence>
<name>A0A143PPJ0_LUTPR</name>
<dbReference type="Proteomes" id="UP000076079">
    <property type="component" value="Chromosome"/>
</dbReference>
<reference evidence="2" key="2">
    <citation type="submission" date="2016-04" db="EMBL/GenBank/DDBJ databases">
        <title>First Complete Genome Sequence of a Subdivision 6 Acidobacterium.</title>
        <authorList>
            <person name="Huang S."/>
            <person name="Vieira S."/>
            <person name="Bunk B."/>
            <person name="Riedel T."/>
            <person name="Sproeer C."/>
            <person name="Overmann J."/>
        </authorList>
    </citation>
    <scope>NUCLEOTIDE SEQUENCE [LARGE SCALE GENOMIC DNA]</scope>
    <source>
        <strain evidence="2">DSM 100886 HEG_-6_39</strain>
    </source>
</reference>